<dbReference type="EMBL" id="FR824878">
    <property type="protein sequence ID" value="CCA28087.1"/>
    <property type="molecule type" value="Genomic_DNA"/>
</dbReference>
<evidence type="ECO:0000256" key="1">
    <source>
        <dbReference type="ARBA" id="ARBA00004340"/>
    </source>
</evidence>
<reference evidence="5" key="1">
    <citation type="journal article" date="2011" name="PLoS Biol.">
        <title>Gene gain and loss during evolution of obligate parasitism in the white rust pathogen of Arabidopsis thaliana.</title>
        <authorList>
            <person name="Kemen E."/>
            <person name="Gardiner A."/>
            <person name="Schultz-Larsen T."/>
            <person name="Kemen A.C."/>
            <person name="Balmuth A.L."/>
            <person name="Robert-Seilaniantz A."/>
            <person name="Bailey K."/>
            <person name="Holub E."/>
            <person name="Studholme D.J."/>
            <person name="Maclean D."/>
            <person name="Jones J.D."/>
        </authorList>
    </citation>
    <scope>NUCLEOTIDE SEQUENCE</scope>
</reference>
<name>F0X092_9STRA</name>
<comment type="subcellular location">
    <subcellularLocation>
        <location evidence="1">Host cell</location>
    </subcellularLocation>
    <subcellularLocation>
        <location evidence="2">Secreted</location>
    </subcellularLocation>
</comment>
<feature type="domain" description="Crinkler effector protein N-terminal" evidence="4">
    <location>
        <begin position="2"/>
        <end position="112"/>
    </location>
</feature>
<organism evidence="5">
    <name type="scientific">Albugo laibachii Nc14</name>
    <dbReference type="NCBI Taxonomy" id="890382"/>
    <lineage>
        <taxon>Eukaryota</taxon>
        <taxon>Sar</taxon>
        <taxon>Stramenopiles</taxon>
        <taxon>Oomycota</taxon>
        <taxon>Peronosporomycetes</taxon>
        <taxon>Albuginales</taxon>
        <taxon>Albuginaceae</taxon>
        <taxon>Albugo</taxon>
    </lineage>
</organism>
<dbReference type="InterPro" id="IPR045379">
    <property type="entry name" value="Crinkler_N"/>
</dbReference>
<keyword evidence="3" id="KW-0964">Secreted</keyword>
<evidence type="ECO:0000313" key="6">
    <source>
        <dbReference type="EMBL" id="CCA28087.1"/>
    </source>
</evidence>
<dbReference type="AlphaFoldDB" id="F0X092"/>
<evidence type="ECO:0000259" key="4">
    <source>
        <dbReference type="Pfam" id="PF20147"/>
    </source>
</evidence>
<protein>
    <submittedName>
        <fullName evidence="6">AlNc14C1104G12777 protein</fullName>
    </submittedName>
    <submittedName>
        <fullName evidence="5">AlNc14C470G11830 protein</fullName>
    </submittedName>
</protein>
<evidence type="ECO:0000256" key="3">
    <source>
        <dbReference type="ARBA" id="ARBA00022525"/>
    </source>
</evidence>
<evidence type="ECO:0000256" key="2">
    <source>
        <dbReference type="ARBA" id="ARBA00004613"/>
    </source>
</evidence>
<reference evidence="5" key="2">
    <citation type="submission" date="2011-02" db="EMBL/GenBank/DDBJ databases">
        <authorList>
            <person name="MacLean D."/>
        </authorList>
    </citation>
    <scope>NUCLEOTIDE SEQUENCE</scope>
</reference>
<gene>
    <name evidence="5" type="primary">AlNc14C470G11830</name>
    <name evidence="6" type="synonym">AlNc14C1104G12777</name>
    <name evidence="5" type="ORF">ALNC14_133180</name>
    <name evidence="6" type="ORF">ALNC14_142310</name>
</gene>
<dbReference type="GO" id="GO:0005576">
    <property type="term" value="C:extracellular region"/>
    <property type="evidence" value="ECO:0007669"/>
    <property type="project" value="UniProtKB-SubCell"/>
</dbReference>
<accession>F0X092</accession>
<dbReference type="EMBL" id="FR824512">
    <property type="protein sequence ID" value="CCA27174.1"/>
    <property type="molecule type" value="Genomic_DNA"/>
</dbReference>
<dbReference type="Pfam" id="PF20147">
    <property type="entry name" value="Crinkler"/>
    <property type="match status" value="1"/>
</dbReference>
<evidence type="ECO:0000313" key="5">
    <source>
        <dbReference type="EMBL" id="CCA27174.1"/>
    </source>
</evidence>
<dbReference type="GO" id="GO:0043657">
    <property type="term" value="C:host cell"/>
    <property type="evidence" value="ECO:0007669"/>
    <property type="project" value="UniProtKB-SubCell"/>
</dbReference>
<dbReference type="HOGENOM" id="CLU_1520533_0_0_1"/>
<sequence length="177" mass="19756">MGLFCLCLGEGNVFSVDVEQTDVVSELKRKIAMEKPNKIQCDADELALYLAKKNGTFLSDRDTDVAKLSGCDCSQVVKYSYLKDDVFMGSTRRLHRFFDEDTQLEDVIRVLLQLPATACNRLKVCKDITFIYAGKLRELNICALTTPEALGAYISSPLPMKCPTNNEGLLKAFPDDI</sequence>
<proteinExistence type="predicted"/>